<dbReference type="CDD" id="cd00085">
    <property type="entry name" value="HNHc"/>
    <property type="match status" value="1"/>
</dbReference>
<dbReference type="InterPro" id="IPR003615">
    <property type="entry name" value="HNH_nuc"/>
</dbReference>
<dbReference type="InterPro" id="IPR004919">
    <property type="entry name" value="GmrSD_N"/>
</dbReference>
<gene>
    <name evidence="3" type="ORF">RM574_22115</name>
</gene>
<sequence>MAKHMVNLDALIPREDFEAASPEALTQPSGLMANLGVAELGPESFMYNVLRKPDFQRETANWTPDKVAALVRSFLEGDLIPAIILWRSPKSGNIFAIDGAHRLSALIAWVHDDYGDKHRSLRFFDGVIPTEQQKAAEATRKLIQDSVGSFSELKAALQNPDTTSSDKLRLARNLSAFALQLQWVNGEAEKAESSFFRINQQATPIDPTELDMIKARHKPNALAARAFIRAGTGHKYWSSFDDSIQLEIESLAKDVYDLIFRPTLDLSIRSTDLPVAGRGYSADSLKMVFELVNFVNRLRPEMWQPETKTRKRTPANQSAINALADDPDGTATLEFMRATKRAAMKIAGNSPASLGLHPSVYFYSATGRFQPAAFLAAVAFTQELVEKRRLVKYTQLRVKFEDFLVKYKHFLNQIVQSYGSLQRSVPPILEMYKILLDSLSDGLDDEAIIERMRSSSNPRLPVKIITEDDRKHGRNFSSDTKNAIVLKATLDSSPVCQICSARLHLRSMTIDHKVRKEDGGTGSADNGQLTHPYCNSGYKESGQASGNAI</sequence>
<feature type="domain" description="HNH nuclease" evidence="2">
    <location>
        <begin position="484"/>
        <end position="536"/>
    </location>
</feature>
<dbReference type="AlphaFoldDB" id="A0ABD5ED84"/>
<dbReference type="RefSeq" id="WP_093853566.1">
    <property type="nucleotide sequence ID" value="NZ_JAVRER010000039.1"/>
</dbReference>
<protein>
    <submittedName>
        <fullName evidence="3">DUF262 domain-containing protein</fullName>
    </submittedName>
</protein>
<dbReference type="Pfam" id="PF03235">
    <property type="entry name" value="GmrSD_N"/>
    <property type="match status" value="1"/>
</dbReference>
<accession>A0ABD5ED84</accession>
<evidence type="ECO:0000259" key="2">
    <source>
        <dbReference type="SMART" id="SM00507"/>
    </source>
</evidence>
<comment type="caution">
    <text evidence="3">The sequence shown here is derived from an EMBL/GenBank/DDBJ whole genome shotgun (WGS) entry which is preliminary data.</text>
</comment>
<evidence type="ECO:0000313" key="3">
    <source>
        <dbReference type="EMBL" id="MDT0418185.1"/>
    </source>
</evidence>
<evidence type="ECO:0000256" key="1">
    <source>
        <dbReference type="SAM" id="MobiDB-lite"/>
    </source>
</evidence>
<dbReference type="Gene3D" id="1.10.30.50">
    <property type="match status" value="1"/>
</dbReference>
<name>A0ABD5ED84_9ACTN</name>
<proteinExistence type="predicted"/>
<dbReference type="EMBL" id="JAVRER010000039">
    <property type="protein sequence ID" value="MDT0418185.1"/>
    <property type="molecule type" value="Genomic_DNA"/>
</dbReference>
<dbReference type="Proteomes" id="UP001183607">
    <property type="component" value="Unassembled WGS sequence"/>
</dbReference>
<reference evidence="4" key="1">
    <citation type="submission" date="2023-07" db="EMBL/GenBank/DDBJ databases">
        <title>30 novel species of actinomycetes from the DSMZ collection.</title>
        <authorList>
            <person name="Nouioui I."/>
        </authorList>
    </citation>
    <scope>NUCLEOTIDE SEQUENCE [LARGE SCALE GENOMIC DNA]</scope>
    <source>
        <strain evidence="4">DSM 41982</strain>
    </source>
</reference>
<organism evidence="3 4">
    <name type="scientific">Streptomyces evansiae</name>
    <dbReference type="NCBI Taxonomy" id="3075535"/>
    <lineage>
        <taxon>Bacteria</taxon>
        <taxon>Bacillati</taxon>
        <taxon>Actinomycetota</taxon>
        <taxon>Actinomycetes</taxon>
        <taxon>Kitasatosporales</taxon>
        <taxon>Streptomycetaceae</taxon>
        <taxon>Streptomyces</taxon>
    </lineage>
</organism>
<dbReference type="InterPro" id="IPR002711">
    <property type="entry name" value="HNH"/>
</dbReference>
<dbReference type="Pfam" id="PF01844">
    <property type="entry name" value="HNH"/>
    <property type="match status" value="1"/>
</dbReference>
<dbReference type="SMART" id="SM00507">
    <property type="entry name" value="HNHc"/>
    <property type="match status" value="1"/>
</dbReference>
<evidence type="ECO:0000313" key="4">
    <source>
        <dbReference type="Proteomes" id="UP001183607"/>
    </source>
</evidence>
<feature type="region of interest" description="Disordered" evidence="1">
    <location>
        <begin position="516"/>
        <end position="549"/>
    </location>
</feature>